<organism evidence="1">
    <name type="scientific">Myoviridae sp. ctq9w2</name>
    <dbReference type="NCBI Taxonomy" id="2825177"/>
    <lineage>
        <taxon>Viruses</taxon>
        <taxon>Duplodnaviria</taxon>
        <taxon>Heunggongvirae</taxon>
        <taxon>Uroviricota</taxon>
        <taxon>Caudoviricetes</taxon>
    </lineage>
</organism>
<evidence type="ECO:0000313" key="1">
    <source>
        <dbReference type="EMBL" id="DAE11333.1"/>
    </source>
</evidence>
<dbReference type="EMBL" id="BK015530">
    <property type="protein sequence ID" value="DAE11333.1"/>
    <property type="molecule type" value="Genomic_DNA"/>
</dbReference>
<name>A0A8S5PY35_9CAUD</name>
<sequence>MCNVETSLEEKKKQIIEALMNGNSVEIHSSREGIKVYEVRKKTIK</sequence>
<accession>A0A8S5PY35</accession>
<reference evidence="1" key="1">
    <citation type="journal article" date="2021" name="Proc. Natl. Acad. Sci. U.S.A.">
        <title>A Catalog of Tens of Thousands of Viruses from Human Metagenomes Reveals Hidden Associations with Chronic Diseases.</title>
        <authorList>
            <person name="Tisza M.J."/>
            <person name="Buck C.B."/>
        </authorList>
    </citation>
    <scope>NUCLEOTIDE SEQUENCE</scope>
    <source>
        <strain evidence="1">Ctq9w2</strain>
    </source>
</reference>
<proteinExistence type="predicted"/>
<protein>
    <submittedName>
        <fullName evidence="1">Uncharacterized protein</fullName>
    </submittedName>
</protein>